<dbReference type="InterPro" id="IPR023214">
    <property type="entry name" value="HAD_sf"/>
</dbReference>
<reference evidence="7 8" key="1">
    <citation type="submission" date="2016-11" db="EMBL/GenBank/DDBJ databases">
        <authorList>
            <person name="Jaros S."/>
            <person name="Januszkiewicz K."/>
            <person name="Wedrychowicz H."/>
        </authorList>
    </citation>
    <scope>NUCLEOTIDE SEQUENCE [LARGE SCALE GENOMIC DNA]</scope>
    <source>
        <strain evidence="7 8">DSM 15930</strain>
    </source>
</reference>
<dbReference type="InterPro" id="IPR000182">
    <property type="entry name" value="GNAT_dom"/>
</dbReference>
<dbReference type="SUPFAM" id="SSF56784">
    <property type="entry name" value="HAD-like"/>
    <property type="match status" value="1"/>
</dbReference>
<name>A0A1M7MQV1_9FIRM</name>
<dbReference type="Proteomes" id="UP000184038">
    <property type="component" value="Unassembled WGS sequence"/>
</dbReference>
<proteinExistence type="inferred from homology"/>
<dbReference type="Pfam" id="PF13419">
    <property type="entry name" value="HAD_2"/>
    <property type="match status" value="1"/>
</dbReference>
<dbReference type="PANTHER" id="PTHR46193">
    <property type="entry name" value="6-PHOSPHOGLUCONATE PHOSPHATASE"/>
    <property type="match status" value="1"/>
</dbReference>
<keyword evidence="4" id="KW-0460">Magnesium</keyword>
<dbReference type="SFLD" id="SFLDS00003">
    <property type="entry name" value="Haloacid_Dehalogenase"/>
    <property type="match status" value="1"/>
</dbReference>
<dbReference type="InterPro" id="IPR051600">
    <property type="entry name" value="Beta-PGM-like"/>
</dbReference>
<dbReference type="InterPro" id="IPR016181">
    <property type="entry name" value="Acyl_CoA_acyltransferase"/>
</dbReference>
<keyword evidence="8" id="KW-1185">Reference proteome</keyword>
<dbReference type="NCBIfam" id="TIGR01509">
    <property type="entry name" value="HAD-SF-IA-v3"/>
    <property type="match status" value="1"/>
</dbReference>
<dbReference type="Gene3D" id="3.40.630.30">
    <property type="match status" value="1"/>
</dbReference>
<evidence type="ECO:0000256" key="5">
    <source>
        <dbReference type="ARBA" id="ARBA00023277"/>
    </source>
</evidence>
<protein>
    <submittedName>
        <fullName evidence="7">Haloacid dehalogenase superfamily, subfamily IA, variant 3 with third motif having DD or ED</fullName>
    </submittedName>
</protein>
<comment type="cofactor">
    <cofactor evidence="1">
        <name>Mg(2+)</name>
        <dbReference type="ChEBI" id="CHEBI:18420"/>
    </cofactor>
</comment>
<dbReference type="InterPro" id="IPR041492">
    <property type="entry name" value="HAD_2"/>
</dbReference>
<evidence type="ECO:0000313" key="8">
    <source>
        <dbReference type="Proteomes" id="UP000184038"/>
    </source>
</evidence>
<evidence type="ECO:0000256" key="3">
    <source>
        <dbReference type="ARBA" id="ARBA00022723"/>
    </source>
</evidence>
<dbReference type="EMBL" id="FRCP01000022">
    <property type="protein sequence ID" value="SHM93348.1"/>
    <property type="molecule type" value="Genomic_DNA"/>
</dbReference>
<feature type="domain" description="N-acetyltransferase" evidence="6">
    <location>
        <begin position="233"/>
        <end position="393"/>
    </location>
</feature>
<organism evidence="7 8">
    <name type="scientific">Anaerosporobacter mobilis DSM 15930</name>
    <dbReference type="NCBI Taxonomy" id="1120996"/>
    <lineage>
        <taxon>Bacteria</taxon>
        <taxon>Bacillati</taxon>
        <taxon>Bacillota</taxon>
        <taxon>Clostridia</taxon>
        <taxon>Lachnospirales</taxon>
        <taxon>Lachnospiraceae</taxon>
        <taxon>Anaerosporobacter</taxon>
    </lineage>
</organism>
<gene>
    <name evidence="7" type="ORF">SAMN02746066_03970</name>
</gene>
<dbReference type="PRINTS" id="PR00413">
    <property type="entry name" value="HADHALOGNASE"/>
</dbReference>
<evidence type="ECO:0000256" key="4">
    <source>
        <dbReference type="ARBA" id="ARBA00022842"/>
    </source>
</evidence>
<dbReference type="GO" id="GO:0046872">
    <property type="term" value="F:metal ion binding"/>
    <property type="evidence" value="ECO:0007669"/>
    <property type="project" value="UniProtKB-KW"/>
</dbReference>
<evidence type="ECO:0000256" key="1">
    <source>
        <dbReference type="ARBA" id="ARBA00001946"/>
    </source>
</evidence>
<comment type="similarity">
    <text evidence="2">Belongs to the HAD-like hydrolase superfamily. CbbY/CbbZ/Gph/YieH family.</text>
</comment>
<dbReference type="SUPFAM" id="SSF55729">
    <property type="entry name" value="Acyl-CoA N-acyltransferases (Nat)"/>
    <property type="match status" value="1"/>
</dbReference>
<accession>A0A1M7MQV1</accession>
<evidence type="ECO:0000313" key="7">
    <source>
        <dbReference type="EMBL" id="SHM93348.1"/>
    </source>
</evidence>
<dbReference type="Gene3D" id="1.10.150.240">
    <property type="entry name" value="Putative phosphatase, domain 2"/>
    <property type="match status" value="1"/>
</dbReference>
<dbReference type="InterPro" id="IPR006439">
    <property type="entry name" value="HAD-SF_hydro_IA"/>
</dbReference>
<dbReference type="SFLD" id="SFLDG01135">
    <property type="entry name" value="C1.5.6:_HAD__Beta-PGM__Phospha"/>
    <property type="match status" value="1"/>
</dbReference>
<dbReference type="GO" id="GO:0016747">
    <property type="term" value="F:acyltransferase activity, transferring groups other than amino-acyl groups"/>
    <property type="evidence" value="ECO:0007669"/>
    <property type="project" value="InterPro"/>
</dbReference>
<dbReference type="AlphaFoldDB" id="A0A1M7MQV1"/>
<keyword evidence="5" id="KW-0119">Carbohydrate metabolism</keyword>
<dbReference type="SFLD" id="SFLDG01129">
    <property type="entry name" value="C1.5:_HAD__Beta-PGM__Phosphata"/>
    <property type="match status" value="1"/>
</dbReference>
<sequence length="438" mass="50138">MLKAVIFDMDGVLVDSEPLNLQALINALKDFGVELTLDYCSQFIGLSNTDTMRQIIDDYKLDTTVNELILANKVMKRKMIKEEGYPPIPFVKTLIQNLYRNGIKMAVASSSPEADILHVTKTLGIYKYFDKIISGDFVEHSKPDPEIFTLALKELGISASQAMVIEDSMNGTIAAEGAGIKTIGFLNPNSGNQDLSHACVLIESFQDVNYHFIESEYRRAYGLPVEITKTKRLVIRELTVDDIKTMYKIYQDPKVREYIDDIDDYLQNEIDKHEAYINNVYSFFGYGLWGVFKKDSNQLIGRCGIQNRTIDNRLEIELGYLLDGDHWGMGYALECTKAVLSYAFEYLGIQRIVASIDKLNARSINIATKLGMLKEKEIIDNCRHCYLYVITKDAYDKQLEKEEASRRKEAVYKVLNKYEDGIDTAVYKKRYRYLDNDN</sequence>
<dbReference type="InterPro" id="IPR036412">
    <property type="entry name" value="HAD-like_sf"/>
</dbReference>
<dbReference type="STRING" id="1120996.SAMN02746066_03970"/>
<dbReference type="PANTHER" id="PTHR46193:SF18">
    <property type="entry name" value="HEXITOL PHOSPHATASE B"/>
    <property type="match status" value="1"/>
</dbReference>
<dbReference type="PROSITE" id="PS51186">
    <property type="entry name" value="GNAT"/>
    <property type="match status" value="1"/>
</dbReference>
<dbReference type="Gene3D" id="3.40.50.1000">
    <property type="entry name" value="HAD superfamily/HAD-like"/>
    <property type="match status" value="1"/>
</dbReference>
<evidence type="ECO:0000259" key="6">
    <source>
        <dbReference type="PROSITE" id="PS51186"/>
    </source>
</evidence>
<dbReference type="Pfam" id="PF13302">
    <property type="entry name" value="Acetyltransf_3"/>
    <property type="match status" value="1"/>
</dbReference>
<dbReference type="OrthoDB" id="9798081at2"/>
<dbReference type="RefSeq" id="WP_073290619.1">
    <property type="nucleotide sequence ID" value="NZ_FRCP01000022.1"/>
</dbReference>
<evidence type="ECO:0000256" key="2">
    <source>
        <dbReference type="ARBA" id="ARBA00006171"/>
    </source>
</evidence>
<dbReference type="InterPro" id="IPR023198">
    <property type="entry name" value="PGP-like_dom2"/>
</dbReference>
<keyword evidence="3" id="KW-0479">Metal-binding</keyword>